<name>A0A2M7S505_9BACT</name>
<reference evidence="3" key="1">
    <citation type="submission" date="2017-09" db="EMBL/GenBank/DDBJ databases">
        <title>Depth-based differentiation of microbial function through sediment-hosted aquifers and enrichment of novel symbionts in the deep terrestrial subsurface.</title>
        <authorList>
            <person name="Probst A.J."/>
            <person name="Ladd B."/>
            <person name="Jarett J.K."/>
            <person name="Geller-Mcgrath D.E."/>
            <person name="Sieber C.M.K."/>
            <person name="Emerson J.B."/>
            <person name="Anantharaman K."/>
            <person name="Thomas B.C."/>
            <person name="Malmstrom R."/>
            <person name="Stieglmeier M."/>
            <person name="Klingl A."/>
            <person name="Woyke T."/>
            <person name="Ryan C.M."/>
            <person name="Banfield J.F."/>
        </authorList>
    </citation>
    <scope>NUCLEOTIDE SEQUENCE [LARGE SCALE GENOMIC DNA]</scope>
</reference>
<dbReference type="InterPro" id="IPR003779">
    <property type="entry name" value="CMD-like"/>
</dbReference>
<evidence type="ECO:0000313" key="2">
    <source>
        <dbReference type="EMBL" id="PIZ14626.1"/>
    </source>
</evidence>
<comment type="caution">
    <text evidence="2">The sequence shown here is derived from an EMBL/GenBank/DDBJ whole genome shotgun (WGS) entry which is preliminary data.</text>
</comment>
<evidence type="ECO:0000313" key="3">
    <source>
        <dbReference type="Proteomes" id="UP000229307"/>
    </source>
</evidence>
<dbReference type="SUPFAM" id="SSF69118">
    <property type="entry name" value="AhpD-like"/>
    <property type="match status" value="1"/>
</dbReference>
<dbReference type="Gene3D" id="1.20.1290.10">
    <property type="entry name" value="AhpD-like"/>
    <property type="match status" value="1"/>
</dbReference>
<dbReference type="AlphaFoldDB" id="A0A2M7S505"/>
<dbReference type="Pfam" id="PF02627">
    <property type="entry name" value="CMD"/>
    <property type="match status" value="1"/>
</dbReference>
<proteinExistence type="predicted"/>
<gene>
    <name evidence="2" type="ORF">COY52_11770</name>
</gene>
<dbReference type="InterPro" id="IPR029032">
    <property type="entry name" value="AhpD-like"/>
</dbReference>
<accession>A0A2M7S505</accession>
<sequence>MDEKIRELTGIAAAVAGHCQKCFIYHYSEAKKFKIEQKDIEEVIEFAKAIRSAGNKGMDEFVKNTVSQ</sequence>
<protein>
    <recommendedName>
        <fullName evidence="1">Carboxymuconolactone decarboxylase-like domain-containing protein</fullName>
    </recommendedName>
</protein>
<dbReference type="GO" id="GO:0051920">
    <property type="term" value="F:peroxiredoxin activity"/>
    <property type="evidence" value="ECO:0007669"/>
    <property type="project" value="InterPro"/>
</dbReference>
<feature type="domain" description="Carboxymuconolactone decarboxylase-like" evidence="1">
    <location>
        <begin position="2"/>
        <end position="48"/>
    </location>
</feature>
<dbReference type="EMBL" id="PFMR01000322">
    <property type="protein sequence ID" value="PIZ14626.1"/>
    <property type="molecule type" value="Genomic_DNA"/>
</dbReference>
<dbReference type="Proteomes" id="UP000229307">
    <property type="component" value="Unassembled WGS sequence"/>
</dbReference>
<evidence type="ECO:0000259" key="1">
    <source>
        <dbReference type="Pfam" id="PF02627"/>
    </source>
</evidence>
<organism evidence="2 3">
    <name type="scientific">Candidatus Desantisbacteria bacterium CG_4_10_14_0_8_um_filter_48_22</name>
    <dbReference type="NCBI Taxonomy" id="1974543"/>
    <lineage>
        <taxon>Bacteria</taxon>
        <taxon>Candidatus Desantisiibacteriota</taxon>
    </lineage>
</organism>